<reference evidence="1" key="1">
    <citation type="journal article" date="2014" name="Genome Biol. Evol.">
        <title>Pangenome evidence for extensive interdomain horizontal transfer affecting lineage core and shell genes in uncultured planktonic thaumarchaeota and euryarchaeota.</title>
        <authorList>
            <person name="Deschamps P."/>
            <person name="Zivanovic Y."/>
            <person name="Moreira D."/>
            <person name="Rodriguez-Valera F."/>
            <person name="Lopez-Garcia P."/>
        </authorList>
    </citation>
    <scope>NUCLEOTIDE SEQUENCE</scope>
</reference>
<name>A0A075FLM7_9ARCH</name>
<accession>A0A075FLM7</accession>
<evidence type="ECO:0000313" key="1">
    <source>
        <dbReference type="EMBL" id="AIE92183.1"/>
    </source>
</evidence>
<dbReference type="PANTHER" id="PTHR35841">
    <property type="entry name" value="PHOSPHONATES-BINDING PERIPLASMIC PROTEIN"/>
    <property type="match status" value="1"/>
</dbReference>
<dbReference type="AlphaFoldDB" id="A0A075FLM7"/>
<sequence>MSAKSKIMTRKTILLFALVAAVATFPLAASAQSDSVPAWIKNTAGWWADDQISETEFVNSMEYLIDSGIIDVSSENFGITELTIGFIPSEKADELSPKAESLARFLESEFNGKVDVKIVVPTNYEIIIEGLKFGHIDAAFMDTGPGWIAHDRANAEVMMAEVKKGKVGYYATVWQRADSNYSSIDEAIGNKVAFTSITGSSGFIRPVGTLVDRGLITIEGDDIVALKKALDESFEYHAFGGGYKAALELLLNGSVEMAFGSDIAPGKYLTPEQQSQLKKVDTLGLVPSHVFVVSNDLSDKTKQHLVDSMVKLNHQDNNQILKDIYGADALLPTTAEMHIGNFGQYLDLLPGIEKATFDKKNYDTPK</sequence>
<dbReference type="SUPFAM" id="SSF53850">
    <property type="entry name" value="Periplasmic binding protein-like II"/>
    <property type="match status" value="1"/>
</dbReference>
<dbReference type="Pfam" id="PF12974">
    <property type="entry name" value="Phosphonate-bd"/>
    <property type="match status" value="1"/>
</dbReference>
<dbReference type="PANTHER" id="PTHR35841:SF1">
    <property type="entry name" value="PHOSPHONATES-BINDING PERIPLASMIC PROTEIN"/>
    <property type="match status" value="1"/>
</dbReference>
<dbReference type="EMBL" id="KF900359">
    <property type="protein sequence ID" value="AIE92183.1"/>
    <property type="molecule type" value="Genomic_DNA"/>
</dbReference>
<dbReference type="Gene3D" id="3.40.190.10">
    <property type="entry name" value="Periplasmic binding protein-like II"/>
    <property type="match status" value="2"/>
</dbReference>
<organism evidence="1">
    <name type="scientific">uncultured marine thaumarchaeote AD1000_20_B03</name>
    <dbReference type="NCBI Taxonomy" id="1455899"/>
    <lineage>
        <taxon>Archaea</taxon>
        <taxon>Nitrososphaerota</taxon>
        <taxon>environmental samples</taxon>
    </lineage>
</organism>
<gene>
    <name evidence="1" type="primary">phnD</name>
</gene>
<proteinExistence type="predicted"/>
<protein>
    <submittedName>
        <fullName evidence="1">Phosphonate ABC transporter periplasmic phosphonate-binding protein (PhnD)</fullName>
    </submittedName>
</protein>